<evidence type="ECO:0000256" key="2">
    <source>
        <dbReference type="ARBA" id="ARBA00023125"/>
    </source>
</evidence>
<feature type="domain" description="Response regulatory" evidence="5">
    <location>
        <begin position="18"/>
        <end position="137"/>
    </location>
</feature>
<dbReference type="GO" id="GO:0003677">
    <property type="term" value="F:DNA binding"/>
    <property type="evidence" value="ECO:0007669"/>
    <property type="project" value="UniProtKB-KW"/>
</dbReference>
<dbReference type="Pfam" id="PF00072">
    <property type="entry name" value="Response_reg"/>
    <property type="match status" value="1"/>
</dbReference>
<dbReference type="CDD" id="cd06170">
    <property type="entry name" value="LuxR_C_like"/>
    <property type="match status" value="1"/>
</dbReference>
<feature type="domain" description="HTH luxR-type" evidence="4">
    <location>
        <begin position="157"/>
        <end position="223"/>
    </location>
</feature>
<dbReference type="InterPro" id="IPR000792">
    <property type="entry name" value="Tscrpt_reg_LuxR_C"/>
</dbReference>
<evidence type="ECO:0000256" key="3">
    <source>
        <dbReference type="PROSITE-ProRule" id="PRU00169"/>
    </source>
</evidence>
<gene>
    <name evidence="6" type="ORF">G1C95_0783</name>
</gene>
<organism evidence="6 7">
    <name type="scientific">Bifidobacterium oedipodis</name>
    <dbReference type="NCBI Taxonomy" id="2675322"/>
    <lineage>
        <taxon>Bacteria</taxon>
        <taxon>Bacillati</taxon>
        <taxon>Actinomycetota</taxon>
        <taxon>Actinomycetes</taxon>
        <taxon>Bifidobacteriales</taxon>
        <taxon>Bifidobacteriaceae</taxon>
        <taxon>Bifidobacterium</taxon>
    </lineage>
</organism>
<name>A0A7Y0EPE5_9BIFI</name>
<dbReference type="PROSITE" id="PS50043">
    <property type="entry name" value="HTH_LUXR_2"/>
    <property type="match status" value="1"/>
</dbReference>
<dbReference type="GO" id="GO:0000160">
    <property type="term" value="P:phosphorelay signal transduction system"/>
    <property type="evidence" value="ECO:0007669"/>
    <property type="project" value="InterPro"/>
</dbReference>
<reference evidence="6 7" key="1">
    <citation type="submission" date="2020-02" db="EMBL/GenBank/DDBJ databases">
        <title>Characterization of phylogenetic diversity of novel bifidobacterial species isolated in Czech ZOOs.</title>
        <authorList>
            <person name="Lugli G.A."/>
            <person name="Vera N.B."/>
            <person name="Ventura M."/>
        </authorList>
    </citation>
    <scope>NUCLEOTIDE SEQUENCE [LARGE SCALE GENOMIC DNA]</scope>
    <source>
        <strain evidence="6 7">DSM 109957</strain>
    </source>
</reference>
<dbReference type="InterPro" id="IPR016032">
    <property type="entry name" value="Sig_transdc_resp-reg_C-effctor"/>
</dbReference>
<sequence length="227" mass="25510">MEPMQPSPRGKTSQYQWRIALVDNDERALDSLRTLIVELVPEAFVANAYTNGRDAVDYCTSSSTKLNLLVLDMSLEGLQGSSVCRRIRQRNKYLPILCVTSFSLNRYLTPAKQAGAQGLVTKSDESKLGQAIRQVMQGHSLEGFEEPYTAYVRLKNEYSGINQLTAREEEIISLCADEGLTDREISQHTGIAESTVRKHMQHINEKLGVSTSRQAVSRWLNRSDTLQ</sequence>
<dbReference type="SUPFAM" id="SSF46894">
    <property type="entry name" value="C-terminal effector domain of the bipartite response regulators"/>
    <property type="match status" value="1"/>
</dbReference>
<dbReference type="RefSeq" id="WP_240947411.1">
    <property type="nucleotide sequence ID" value="NZ_JAAIII010000002.1"/>
</dbReference>
<dbReference type="PROSITE" id="PS50110">
    <property type="entry name" value="RESPONSE_REGULATORY"/>
    <property type="match status" value="1"/>
</dbReference>
<evidence type="ECO:0000313" key="6">
    <source>
        <dbReference type="EMBL" id="NMM93598.1"/>
    </source>
</evidence>
<evidence type="ECO:0000259" key="5">
    <source>
        <dbReference type="PROSITE" id="PS50110"/>
    </source>
</evidence>
<keyword evidence="2 6" id="KW-0238">DNA-binding</keyword>
<dbReference type="Gene3D" id="1.10.10.10">
    <property type="entry name" value="Winged helix-like DNA-binding domain superfamily/Winged helix DNA-binding domain"/>
    <property type="match status" value="1"/>
</dbReference>
<accession>A0A7Y0EPE5</accession>
<protein>
    <submittedName>
        <fullName evidence="6">DNA-binding response regulator</fullName>
    </submittedName>
</protein>
<dbReference type="InterPro" id="IPR036388">
    <property type="entry name" value="WH-like_DNA-bd_sf"/>
</dbReference>
<dbReference type="InterPro" id="IPR001789">
    <property type="entry name" value="Sig_transdc_resp-reg_receiver"/>
</dbReference>
<evidence type="ECO:0000256" key="1">
    <source>
        <dbReference type="ARBA" id="ARBA00022553"/>
    </source>
</evidence>
<dbReference type="CDD" id="cd17535">
    <property type="entry name" value="REC_NarL-like"/>
    <property type="match status" value="1"/>
</dbReference>
<dbReference type="AlphaFoldDB" id="A0A7Y0EPE5"/>
<dbReference type="Pfam" id="PF00196">
    <property type="entry name" value="GerE"/>
    <property type="match status" value="1"/>
</dbReference>
<keyword evidence="7" id="KW-1185">Reference proteome</keyword>
<dbReference type="Gene3D" id="3.40.50.2300">
    <property type="match status" value="1"/>
</dbReference>
<dbReference type="Proteomes" id="UP000532194">
    <property type="component" value="Unassembled WGS sequence"/>
</dbReference>
<dbReference type="SMART" id="SM00421">
    <property type="entry name" value="HTH_LUXR"/>
    <property type="match status" value="1"/>
</dbReference>
<dbReference type="InterPro" id="IPR011006">
    <property type="entry name" value="CheY-like_superfamily"/>
</dbReference>
<comment type="caution">
    <text evidence="6">The sequence shown here is derived from an EMBL/GenBank/DDBJ whole genome shotgun (WGS) entry which is preliminary data.</text>
</comment>
<keyword evidence="1 3" id="KW-0597">Phosphoprotein</keyword>
<dbReference type="SMART" id="SM00448">
    <property type="entry name" value="REC"/>
    <property type="match status" value="1"/>
</dbReference>
<proteinExistence type="predicted"/>
<dbReference type="InterPro" id="IPR039420">
    <property type="entry name" value="WalR-like"/>
</dbReference>
<evidence type="ECO:0000313" key="7">
    <source>
        <dbReference type="Proteomes" id="UP000532194"/>
    </source>
</evidence>
<dbReference type="EMBL" id="JAAIII010000002">
    <property type="protein sequence ID" value="NMM93598.1"/>
    <property type="molecule type" value="Genomic_DNA"/>
</dbReference>
<dbReference type="SUPFAM" id="SSF52172">
    <property type="entry name" value="CheY-like"/>
    <property type="match status" value="1"/>
</dbReference>
<feature type="modified residue" description="4-aspartylphosphate" evidence="3">
    <location>
        <position position="72"/>
    </location>
</feature>
<dbReference type="PANTHER" id="PTHR43214">
    <property type="entry name" value="TWO-COMPONENT RESPONSE REGULATOR"/>
    <property type="match status" value="1"/>
</dbReference>
<evidence type="ECO:0000259" key="4">
    <source>
        <dbReference type="PROSITE" id="PS50043"/>
    </source>
</evidence>
<dbReference type="GO" id="GO:0006355">
    <property type="term" value="P:regulation of DNA-templated transcription"/>
    <property type="evidence" value="ECO:0007669"/>
    <property type="project" value="InterPro"/>
</dbReference>
<dbReference type="InterPro" id="IPR058245">
    <property type="entry name" value="NreC/VraR/RcsB-like_REC"/>
</dbReference>